<sequence length="218" mass="24263">MYDGTVAMYDIQAKNETPSMESAANAGKHSDPVWQVKWLDRGADRDEVLISISSDGRVTQWSIAKGLEYADVMKLKRVARRAPSGPRSKNAAARSANQVPFISRLTSGMSFDFSPADTRIYIAGTEDGWIHKCSTSYSEQYLESYQGHMGPVYRAEWSPFRQGLFISCSADWTTKLWTEGRESALLTFTTSNDEVNDVRWCPTNSTVFGCATSGGRIE</sequence>
<dbReference type="SUPFAM" id="SSF50978">
    <property type="entry name" value="WD40 repeat-like"/>
    <property type="match status" value="1"/>
</dbReference>
<dbReference type="GO" id="GO:0045504">
    <property type="term" value="F:dynein heavy chain binding"/>
    <property type="evidence" value="ECO:0007669"/>
    <property type="project" value="TreeGrafter"/>
</dbReference>
<evidence type="ECO:0000256" key="9">
    <source>
        <dbReference type="ARBA" id="ARBA00024190"/>
    </source>
</evidence>
<dbReference type="InterPro" id="IPR050687">
    <property type="entry name" value="Dynein_IC"/>
</dbReference>
<proteinExistence type="predicted"/>
<keyword evidence="7" id="KW-0206">Cytoskeleton</keyword>
<evidence type="ECO:0000313" key="14">
    <source>
        <dbReference type="Proteomes" id="UP000708148"/>
    </source>
</evidence>
<evidence type="ECO:0000256" key="6">
    <source>
        <dbReference type="ARBA" id="ARBA00023069"/>
    </source>
</evidence>
<keyword evidence="4" id="KW-0677">Repeat</keyword>
<name>A0A8S1ILP7_9CHLO</name>
<evidence type="ECO:0000256" key="12">
    <source>
        <dbReference type="PROSITE-ProRule" id="PRU00221"/>
    </source>
</evidence>
<accession>A0A8S1ILP7</accession>
<dbReference type="InterPro" id="IPR015943">
    <property type="entry name" value="WD40/YVTN_repeat-like_dom_sf"/>
</dbReference>
<evidence type="ECO:0000256" key="2">
    <source>
        <dbReference type="ARBA" id="ARBA00022490"/>
    </source>
</evidence>
<dbReference type="GO" id="GO:0005858">
    <property type="term" value="C:axonemal dynein complex"/>
    <property type="evidence" value="ECO:0007669"/>
    <property type="project" value="TreeGrafter"/>
</dbReference>
<comment type="subcellular location">
    <subcellularLocation>
        <location evidence="1">Cytoplasm</location>
        <location evidence="1">Cytoskeleton</location>
        <location evidence="1">Flagellum axoneme</location>
    </subcellularLocation>
    <subcellularLocation>
        <location evidence="9">Dynein axonemal particle</location>
    </subcellularLocation>
</comment>
<evidence type="ECO:0000256" key="11">
    <source>
        <dbReference type="ARBA" id="ARBA00041557"/>
    </source>
</evidence>
<dbReference type="PANTHER" id="PTHR12442">
    <property type="entry name" value="DYNEIN INTERMEDIATE CHAIN"/>
    <property type="match status" value="1"/>
</dbReference>
<dbReference type="OrthoDB" id="24670at2759"/>
<keyword evidence="14" id="KW-1185">Reference proteome</keyword>
<keyword evidence="5" id="KW-0282">Flagellum</keyword>
<dbReference type="PANTHER" id="PTHR12442:SF12">
    <property type="entry name" value="DYNEIN AXONEMAL INTERMEDIATE CHAIN 4"/>
    <property type="match status" value="1"/>
</dbReference>
<protein>
    <recommendedName>
        <fullName evidence="10">Dynein axonemal intermediate chain 4</fullName>
    </recommendedName>
    <alternativeName>
        <fullName evidence="11">WD repeat-containing protein 78</fullName>
    </alternativeName>
</protein>
<evidence type="ECO:0000256" key="5">
    <source>
        <dbReference type="ARBA" id="ARBA00022846"/>
    </source>
</evidence>
<dbReference type="PROSITE" id="PS50082">
    <property type="entry name" value="WD_REPEATS_2"/>
    <property type="match status" value="1"/>
</dbReference>
<evidence type="ECO:0000256" key="8">
    <source>
        <dbReference type="ARBA" id="ARBA00023273"/>
    </source>
</evidence>
<reference evidence="13" key="1">
    <citation type="submission" date="2020-12" db="EMBL/GenBank/DDBJ databases">
        <authorList>
            <person name="Iha C."/>
        </authorList>
    </citation>
    <scope>NUCLEOTIDE SEQUENCE</scope>
</reference>
<dbReference type="GO" id="GO:0045503">
    <property type="term" value="F:dynein light chain binding"/>
    <property type="evidence" value="ECO:0007669"/>
    <property type="project" value="TreeGrafter"/>
</dbReference>
<evidence type="ECO:0000313" key="13">
    <source>
        <dbReference type="EMBL" id="CAD7695601.1"/>
    </source>
</evidence>
<evidence type="ECO:0000256" key="3">
    <source>
        <dbReference type="ARBA" id="ARBA00022574"/>
    </source>
</evidence>
<dbReference type="Gene3D" id="2.130.10.10">
    <property type="entry name" value="YVTN repeat-like/Quinoprotein amine dehydrogenase"/>
    <property type="match status" value="2"/>
</dbReference>
<dbReference type="InterPro" id="IPR036322">
    <property type="entry name" value="WD40_repeat_dom_sf"/>
</dbReference>
<dbReference type="Proteomes" id="UP000708148">
    <property type="component" value="Unassembled WGS sequence"/>
</dbReference>
<keyword evidence="8" id="KW-0966">Cell projection</keyword>
<dbReference type="GO" id="GO:0120293">
    <property type="term" value="C:dynein axonemal particle"/>
    <property type="evidence" value="ECO:0007669"/>
    <property type="project" value="UniProtKB-SubCell"/>
</dbReference>
<dbReference type="InterPro" id="IPR001680">
    <property type="entry name" value="WD40_rpt"/>
</dbReference>
<evidence type="ECO:0000256" key="10">
    <source>
        <dbReference type="ARBA" id="ARBA00040002"/>
    </source>
</evidence>
<keyword evidence="2" id="KW-0963">Cytoplasm</keyword>
<organism evidence="13 14">
    <name type="scientific">Ostreobium quekettii</name>
    <dbReference type="NCBI Taxonomy" id="121088"/>
    <lineage>
        <taxon>Eukaryota</taxon>
        <taxon>Viridiplantae</taxon>
        <taxon>Chlorophyta</taxon>
        <taxon>core chlorophytes</taxon>
        <taxon>Ulvophyceae</taxon>
        <taxon>TCBD clade</taxon>
        <taxon>Bryopsidales</taxon>
        <taxon>Ostreobineae</taxon>
        <taxon>Ostreobiaceae</taxon>
        <taxon>Ostreobium</taxon>
    </lineage>
</organism>
<evidence type="ECO:0000256" key="4">
    <source>
        <dbReference type="ARBA" id="ARBA00022737"/>
    </source>
</evidence>
<dbReference type="AlphaFoldDB" id="A0A8S1ILP7"/>
<feature type="repeat" description="WD" evidence="12">
    <location>
        <begin position="145"/>
        <end position="177"/>
    </location>
</feature>
<keyword evidence="3 12" id="KW-0853">WD repeat</keyword>
<keyword evidence="6" id="KW-0969">Cilium</keyword>
<feature type="non-terminal residue" evidence="13">
    <location>
        <position position="218"/>
    </location>
</feature>
<evidence type="ECO:0000256" key="1">
    <source>
        <dbReference type="ARBA" id="ARBA00004611"/>
    </source>
</evidence>
<evidence type="ECO:0000256" key="7">
    <source>
        <dbReference type="ARBA" id="ARBA00023212"/>
    </source>
</evidence>
<dbReference type="EMBL" id="CAJHUC010000362">
    <property type="protein sequence ID" value="CAD7695601.1"/>
    <property type="molecule type" value="Genomic_DNA"/>
</dbReference>
<dbReference type="SMART" id="SM00320">
    <property type="entry name" value="WD40"/>
    <property type="match status" value="2"/>
</dbReference>
<dbReference type="Pfam" id="PF00400">
    <property type="entry name" value="WD40"/>
    <property type="match status" value="1"/>
</dbReference>
<dbReference type="GO" id="GO:0003341">
    <property type="term" value="P:cilium movement"/>
    <property type="evidence" value="ECO:0007669"/>
    <property type="project" value="TreeGrafter"/>
</dbReference>
<gene>
    <name evidence="13" type="ORF">OSTQU699_LOCUS962</name>
</gene>
<comment type="caution">
    <text evidence="13">The sequence shown here is derived from an EMBL/GenBank/DDBJ whole genome shotgun (WGS) entry which is preliminary data.</text>
</comment>